<organism evidence="3 4">
    <name type="scientific">Panicum miliaceum</name>
    <name type="common">Proso millet</name>
    <name type="synonym">Broomcorn millet</name>
    <dbReference type="NCBI Taxonomy" id="4540"/>
    <lineage>
        <taxon>Eukaryota</taxon>
        <taxon>Viridiplantae</taxon>
        <taxon>Streptophyta</taxon>
        <taxon>Embryophyta</taxon>
        <taxon>Tracheophyta</taxon>
        <taxon>Spermatophyta</taxon>
        <taxon>Magnoliopsida</taxon>
        <taxon>Liliopsida</taxon>
        <taxon>Poales</taxon>
        <taxon>Poaceae</taxon>
        <taxon>PACMAD clade</taxon>
        <taxon>Panicoideae</taxon>
        <taxon>Panicodae</taxon>
        <taxon>Paniceae</taxon>
        <taxon>Panicinae</taxon>
        <taxon>Panicum</taxon>
        <taxon>Panicum sect. Panicum</taxon>
    </lineage>
</organism>
<dbReference type="OrthoDB" id="693342at2759"/>
<dbReference type="STRING" id="4540.A0A3L6QU18"/>
<evidence type="ECO:0000313" key="3">
    <source>
        <dbReference type="EMBL" id="RLM86215.1"/>
    </source>
</evidence>
<evidence type="ECO:0000313" key="4">
    <source>
        <dbReference type="Proteomes" id="UP000275267"/>
    </source>
</evidence>
<feature type="domain" description="BTB" evidence="2">
    <location>
        <begin position="7"/>
        <end position="68"/>
    </location>
</feature>
<evidence type="ECO:0000256" key="1">
    <source>
        <dbReference type="ARBA" id="ARBA00004906"/>
    </source>
</evidence>
<dbReference type="Gene3D" id="3.30.710.10">
    <property type="entry name" value="Potassium Channel Kv1.1, Chain A"/>
    <property type="match status" value="1"/>
</dbReference>
<proteinExistence type="predicted"/>
<dbReference type="InterPro" id="IPR045005">
    <property type="entry name" value="BPM1-6"/>
</dbReference>
<evidence type="ECO:0000259" key="2">
    <source>
        <dbReference type="Pfam" id="PF00651"/>
    </source>
</evidence>
<accession>A0A3L6QU18</accession>
<dbReference type="PANTHER" id="PTHR26379:SF187">
    <property type="entry name" value="OS07G0655300 PROTEIN"/>
    <property type="match status" value="1"/>
</dbReference>
<gene>
    <name evidence="3" type="ORF">C2845_PM04G03950</name>
</gene>
<dbReference type="Pfam" id="PF00651">
    <property type="entry name" value="BTB"/>
    <property type="match status" value="1"/>
</dbReference>
<dbReference type="GO" id="GO:0016567">
    <property type="term" value="P:protein ubiquitination"/>
    <property type="evidence" value="ECO:0007669"/>
    <property type="project" value="InterPro"/>
</dbReference>
<protein>
    <submittedName>
        <fullName evidence="3">BTB/POZ and MATH domain-containing protein 2-like</fullName>
    </submittedName>
</protein>
<comment type="pathway">
    <text evidence="1">Protein modification; protein ubiquitination.</text>
</comment>
<dbReference type="EMBL" id="PQIB02000011">
    <property type="protein sequence ID" value="RLM86215.1"/>
    <property type="molecule type" value="Genomic_DNA"/>
</dbReference>
<keyword evidence="4" id="KW-1185">Reference proteome</keyword>
<reference evidence="4" key="1">
    <citation type="journal article" date="2019" name="Nat. Commun.">
        <title>The genome of broomcorn millet.</title>
        <authorList>
            <person name="Zou C."/>
            <person name="Miki D."/>
            <person name="Li D."/>
            <person name="Tang Q."/>
            <person name="Xiao L."/>
            <person name="Rajput S."/>
            <person name="Deng P."/>
            <person name="Jia W."/>
            <person name="Huang R."/>
            <person name="Zhang M."/>
            <person name="Sun Y."/>
            <person name="Hu J."/>
            <person name="Fu X."/>
            <person name="Schnable P.S."/>
            <person name="Li F."/>
            <person name="Zhang H."/>
            <person name="Feng B."/>
            <person name="Zhu X."/>
            <person name="Liu R."/>
            <person name="Schnable J.C."/>
            <person name="Zhu J.-K."/>
            <person name="Zhang H."/>
        </authorList>
    </citation>
    <scope>NUCLEOTIDE SEQUENCE [LARGE SCALE GENOMIC DNA]</scope>
</reference>
<dbReference type="AlphaFoldDB" id="A0A3L6QU18"/>
<sequence length="83" mass="9376">MREAGAEPISIEDVQPAVFRELLHFIYTDSLPPLDHLKADDRTDLIRHLLVAADRKTVPNIITVIEEYKLVNGKTVTIEIAEP</sequence>
<dbReference type="InterPro" id="IPR011333">
    <property type="entry name" value="SKP1/BTB/POZ_sf"/>
</dbReference>
<dbReference type="Proteomes" id="UP000275267">
    <property type="component" value="Unassembled WGS sequence"/>
</dbReference>
<comment type="caution">
    <text evidence="3">The sequence shown here is derived from an EMBL/GenBank/DDBJ whole genome shotgun (WGS) entry which is preliminary data.</text>
</comment>
<dbReference type="PANTHER" id="PTHR26379">
    <property type="entry name" value="BTB/POZ AND MATH DOMAIN-CONTAINING PROTEIN 1"/>
    <property type="match status" value="1"/>
</dbReference>
<name>A0A3L6QU18_PANMI</name>
<dbReference type="SUPFAM" id="SSF54695">
    <property type="entry name" value="POZ domain"/>
    <property type="match status" value="1"/>
</dbReference>
<dbReference type="InterPro" id="IPR000210">
    <property type="entry name" value="BTB/POZ_dom"/>
</dbReference>